<sequence>MDLGRTEEYLRSLLKELCSLPSETGWVEFKHNNKDFESIGEYISALSNSATLDGKSHAFMIWGVEDETHDILGTNFSPHLSKVGNEELESWLLRQLSPRIYFEFYELVTDSGKVVILEIERATDKLVQFKGTEYIRIGSYKKNLKDYPDKERALWRAFDKTPFEEMVAAENVRDSEVLKLLDYPTYFELLDLELPEDRKRIMERLSNDNMIKKCEAGGWNITNLGAILFAKRLSSFNHLKRKSVRVIIYNGKDRTQTEREQEGVKGYAAGFEGLIGFIDNLLPRNEIIGKALRKDVSMYPELAVRELVANAIIHQDFSLRGTGPMIEIFSDRMEITNPGIPLVQVERFIDSPPKSRNEAIASFLRRVGVCEERGSGFDKVVSQTEFYQLPAPIIEVTEEHTRVILFSHKPFAEMDREERVRACYMHACLKYVTRDFMTNATLRQRFGMDSKQISIASRIIKDAVEASKVKAKDPDTAPKHMKYVPYWA</sequence>
<name>A0A919XUR2_9BACL</name>
<dbReference type="Gene3D" id="3.30.950.30">
    <property type="entry name" value="Schlafen, AAA domain"/>
    <property type="match status" value="1"/>
</dbReference>
<dbReference type="PANTHER" id="PTHR30595">
    <property type="entry name" value="GLPR-RELATED TRANSCRIPTIONAL REPRESSOR"/>
    <property type="match status" value="1"/>
</dbReference>
<dbReference type="AlphaFoldDB" id="A0A919XUR2"/>
<organism evidence="2 3">
    <name type="scientific">Paenibacillus antibioticophila</name>
    <dbReference type="NCBI Taxonomy" id="1274374"/>
    <lineage>
        <taxon>Bacteria</taxon>
        <taxon>Bacillati</taxon>
        <taxon>Bacillota</taxon>
        <taxon>Bacilli</taxon>
        <taxon>Bacillales</taxon>
        <taxon>Paenibacillaceae</taxon>
        <taxon>Paenibacillus</taxon>
    </lineage>
</organism>
<gene>
    <name evidence="2" type="primary">mloB</name>
    <name evidence="2" type="ORF">J41TS12_32150</name>
</gene>
<dbReference type="Pfam" id="PF13749">
    <property type="entry name" value="HATPase_c_4"/>
    <property type="match status" value="1"/>
</dbReference>
<feature type="domain" description="Schlafen AlbA-2" evidence="1">
    <location>
        <begin position="23"/>
        <end position="144"/>
    </location>
</feature>
<evidence type="ECO:0000313" key="2">
    <source>
        <dbReference type="EMBL" id="GIO38354.1"/>
    </source>
</evidence>
<protein>
    <submittedName>
        <fullName evidence="2">Transcriptional regulator</fullName>
    </submittedName>
</protein>
<reference evidence="2 3" key="1">
    <citation type="submission" date="2021-03" db="EMBL/GenBank/DDBJ databases">
        <title>Antimicrobial resistance genes in bacteria isolated from Japanese honey, and their potential for conferring macrolide and lincosamide resistance in the American foulbrood pathogen Paenibacillus larvae.</title>
        <authorList>
            <person name="Okamoto M."/>
            <person name="Kumagai M."/>
            <person name="Kanamori H."/>
            <person name="Takamatsu D."/>
        </authorList>
    </citation>
    <scope>NUCLEOTIDE SEQUENCE [LARGE SCALE GENOMIC DNA]</scope>
    <source>
        <strain evidence="2 3">J41TS12</strain>
    </source>
</reference>
<dbReference type="InterPro" id="IPR038475">
    <property type="entry name" value="RecG_C_sf"/>
</dbReference>
<keyword evidence="3" id="KW-1185">Reference proteome</keyword>
<dbReference type="Gene3D" id="3.30.565.60">
    <property type="match status" value="1"/>
</dbReference>
<proteinExistence type="predicted"/>
<evidence type="ECO:0000313" key="3">
    <source>
        <dbReference type="Proteomes" id="UP000681162"/>
    </source>
</evidence>
<dbReference type="PANTHER" id="PTHR30595:SF6">
    <property type="entry name" value="SCHLAFEN ALBA-2 DOMAIN-CONTAINING PROTEIN"/>
    <property type="match status" value="1"/>
</dbReference>
<dbReference type="Pfam" id="PF04326">
    <property type="entry name" value="SLFN_AlbA_2"/>
    <property type="match status" value="1"/>
</dbReference>
<accession>A0A919XUR2</accession>
<dbReference type="EMBL" id="BORR01000011">
    <property type="protein sequence ID" value="GIO38354.1"/>
    <property type="molecule type" value="Genomic_DNA"/>
</dbReference>
<dbReference type="InterPro" id="IPR038461">
    <property type="entry name" value="Schlafen_AlbA_2_dom_sf"/>
</dbReference>
<comment type="caution">
    <text evidence="2">The sequence shown here is derived from an EMBL/GenBank/DDBJ whole genome shotgun (WGS) entry which is preliminary data.</text>
</comment>
<dbReference type="Proteomes" id="UP000681162">
    <property type="component" value="Unassembled WGS sequence"/>
</dbReference>
<evidence type="ECO:0000259" key="1">
    <source>
        <dbReference type="Pfam" id="PF04326"/>
    </source>
</evidence>
<dbReference type="InterPro" id="IPR007421">
    <property type="entry name" value="Schlafen_AlbA_2_dom"/>
</dbReference>